<dbReference type="STRING" id="52904.ENSSMAP00000013601"/>
<evidence type="ECO:0000256" key="3">
    <source>
        <dbReference type="ARBA" id="ARBA00022741"/>
    </source>
</evidence>
<keyword evidence="7 10" id="KW-0518">Myosin</keyword>
<dbReference type="Pfam" id="PF25966">
    <property type="entry name" value="Myo5a"/>
    <property type="match status" value="1"/>
</dbReference>
<dbReference type="Gene3D" id="2.60.40.10">
    <property type="entry name" value="Immunoglobulins"/>
    <property type="match status" value="1"/>
</dbReference>
<dbReference type="FunFam" id="1.20.5.190:FF:000001">
    <property type="entry name" value="unconventional myosin-Va"/>
    <property type="match status" value="1"/>
</dbReference>
<protein>
    <submittedName>
        <fullName evidence="17">Putative unconventional myosin-Vb</fullName>
    </submittedName>
</protein>
<feature type="domain" description="Dilute" evidence="15">
    <location>
        <begin position="1509"/>
        <end position="1789"/>
    </location>
</feature>
<dbReference type="EMBL" id="CP026258">
    <property type="protein sequence ID" value="AWP14766.1"/>
    <property type="molecule type" value="Genomic_DNA"/>
</dbReference>
<dbReference type="InterPro" id="IPR036116">
    <property type="entry name" value="FN3_sf"/>
</dbReference>
<dbReference type="InterPro" id="IPR036103">
    <property type="entry name" value="MYSc_Myo5"/>
</dbReference>
<feature type="domain" description="Fibronectin type-III" evidence="14">
    <location>
        <begin position="1902"/>
        <end position="2004"/>
    </location>
</feature>
<dbReference type="CDD" id="cd00063">
    <property type="entry name" value="FN3"/>
    <property type="match status" value="1"/>
</dbReference>
<dbReference type="InterPro" id="IPR003961">
    <property type="entry name" value="FN3_dom"/>
</dbReference>
<keyword evidence="9 10" id="KW-0009">Actin-binding</keyword>
<dbReference type="GO" id="GO:0007015">
    <property type="term" value="P:actin filament organization"/>
    <property type="evidence" value="ECO:0007669"/>
    <property type="project" value="TreeGrafter"/>
</dbReference>
<dbReference type="SMR" id="A0A2U9CGC0"/>
<dbReference type="PROSITE" id="PS50853">
    <property type="entry name" value="FN3"/>
    <property type="match status" value="1"/>
</dbReference>
<evidence type="ECO:0000256" key="11">
    <source>
        <dbReference type="SAM" id="Coils"/>
    </source>
</evidence>
<proteinExistence type="inferred from homology"/>
<evidence type="ECO:0000259" key="14">
    <source>
        <dbReference type="PROSITE" id="PS50853"/>
    </source>
</evidence>
<evidence type="ECO:0000256" key="4">
    <source>
        <dbReference type="ARBA" id="ARBA00022840"/>
    </source>
</evidence>
<dbReference type="InterPro" id="IPR058662">
    <property type="entry name" value="Myo5a/b_dom"/>
</dbReference>
<dbReference type="SMART" id="SM01132">
    <property type="entry name" value="DIL"/>
    <property type="match status" value="1"/>
</dbReference>
<accession>A0A2U9CGC0</accession>
<keyword evidence="13" id="KW-0472">Membrane</keyword>
<evidence type="ECO:0000256" key="1">
    <source>
        <dbReference type="ARBA" id="ARBA00008314"/>
    </source>
</evidence>
<keyword evidence="13" id="KW-1133">Transmembrane helix</keyword>
<feature type="coiled-coil region" evidence="11">
    <location>
        <begin position="910"/>
        <end position="1102"/>
    </location>
</feature>
<comment type="similarity">
    <text evidence="1 10">Belongs to the TRAFAC class myosin-kinesin ATPase superfamily. Myosin family.</text>
</comment>
<dbReference type="GO" id="GO:0004896">
    <property type="term" value="F:cytokine receptor activity"/>
    <property type="evidence" value="ECO:0007669"/>
    <property type="project" value="InterPro"/>
</dbReference>
<evidence type="ECO:0000313" key="18">
    <source>
        <dbReference type="Proteomes" id="UP000246464"/>
    </source>
</evidence>
<dbReference type="Pfam" id="PF00063">
    <property type="entry name" value="Myosin_head"/>
    <property type="match status" value="1"/>
</dbReference>
<dbReference type="SMART" id="SM00015">
    <property type="entry name" value="IQ"/>
    <property type="match status" value="6"/>
</dbReference>
<dbReference type="CDD" id="cd15477">
    <property type="entry name" value="Myo5b_CBD"/>
    <property type="match status" value="1"/>
</dbReference>
<dbReference type="GO" id="GO:0051015">
    <property type="term" value="F:actin filament binding"/>
    <property type="evidence" value="ECO:0007669"/>
    <property type="project" value="TreeGrafter"/>
</dbReference>
<dbReference type="PRINTS" id="PR00193">
    <property type="entry name" value="MYOSINHEAVY"/>
</dbReference>
<dbReference type="PROSITE" id="PS50096">
    <property type="entry name" value="IQ"/>
    <property type="match status" value="5"/>
</dbReference>
<dbReference type="InterPro" id="IPR003531">
    <property type="entry name" value="Hempt_rcpt_S_F1_CS"/>
</dbReference>
<dbReference type="FunFam" id="3.30.70.1590:FF:000003">
    <property type="entry name" value="Myosin-Va isoform 1"/>
    <property type="match status" value="1"/>
</dbReference>
<dbReference type="PANTHER" id="PTHR13140">
    <property type="entry name" value="MYOSIN"/>
    <property type="match status" value="1"/>
</dbReference>
<dbReference type="FunFam" id="1.20.58.530:FF:000002">
    <property type="entry name" value="Class V myosin"/>
    <property type="match status" value="1"/>
</dbReference>
<keyword evidence="3 10" id="KW-0547">Nucleotide-binding</keyword>
<dbReference type="Gene3D" id="3.30.70.1590">
    <property type="match status" value="1"/>
</dbReference>
<evidence type="ECO:0000256" key="5">
    <source>
        <dbReference type="ARBA" id="ARBA00022860"/>
    </source>
</evidence>
<feature type="domain" description="Myosin motor" evidence="16">
    <location>
        <begin position="89"/>
        <end position="775"/>
    </location>
</feature>
<dbReference type="SUPFAM" id="SSF52540">
    <property type="entry name" value="P-loop containing nucleoside triphosphate hydrolases"/>
    <property type="match status" value="2"/>
</dbReference>
<dbReference type="GO" id="GO:0005737">
    <property type="term" value="C:cytoplasm"/>
    <property type="evidence" value="ECO:0007669"/>
    <property type="project" value="TreeGrafter"/>
</dbReference>
<name>A0A2U9CGC0_SCOMX</name>
<dbReference type="PROSITE" id="PS51456">
    <property type="entry name" value="MYOSIN_MOTOR"/>
    <property type="match status" value="1"/>
</dbReference>
<dbReference type="InterPro" id="IPR013783">
    <property type="entry name" value="Ig-like_fold"/>
</dbReference>
<keyword evidence="18" id="KW-1185">Reference proteome</keyword>
<dbReference type="Gene3D" id="1.20.58.530">
    <property type="match status" value="1"/>
</dbReference>
<keyword evidence="8 10" id="KW-0505">Motor protein</keyword>
<dbReference type="Gene3D" id="1.10.10.820">
    <property type="match status" value="1"/>
</dbReference>
<evidence type="ECO:0000256" key="12">
    <source>
        <dbReference type="SAM" id="MobiDB-lite"/>
    </source>
</evidence>
<dbReference type="GO" id="GO:0005524">
    <property type="term" value="F:ATP binding"/>
    <property type="evidence" value="ECO:0007669"/>
    <property type="project" value="UniProtKB-UniRule"/>
</dbReference>
<dbReference type="PANTHER" id="PTHR13140:SF356">
    <property type="entry name" value="UNCONVENTIONAL MYOSIN-VB"/>
    <property type="match status" value="1"/>
</dbReference>
<dbReference type="Pfam" id="PF01843">
    <property type="entry name" value="DIL"/>
    <property type="match status" value="1"/>
</dbReference>
<reference evidence="17 18" key="1">
    <citation type="submission" date="2017-12" db="EMBL/GenBank/DDBJ databases">
        <title>Integrating genomic resources of turbot (Scophthalmus maximus) in depth evaluation of genetic and physical mapping variation across individuals.</title>
        <authorList>
            <person name="Martinez P."/>
        </authorList>
    </citation>
    <scope>NUCLEOTIDE SEQUENCE [LARGE SCALE GENOMIC DNA]</scope>
</reference>
<evidence type="ECO:0000259" key="16">
    <source>
        <dbReference type="PROSITE" id="PS51456"/>
    </source>
</evidence>
<feature type="transmembrane region" description="Helical" evidence="13">
    <location>
        <begin position="2017"/>
        <end position="2038"/>
    </location>
</feature>
<evidence type="ECO:0000256" key="7">
    <source>
        <dbReference type="ARBA" id="ARBA00023123"/>
    </source>
</evidence>
<feature type="region of interest" description="Disordered" evidence="12">
    <location>
        <begin position="1107"/>
        <end position="1139"/>
    </location>
</feature>
<dbReference type="GO" id="GO:0000146">
    <property type="term" value="F:microfilament motor activity"/>
    <property type="evidence" value="ECO:0007669"/>
    <property type="project" value="TreeGrafter"/>
</dbReference>
<dbReference type="InterPro" id="IPR027417">
    <property type="entry name" value="P-loop_NTPase"/>
</dbReference>
<evidence type="ECO:0000256" key="8">
    <source>
        <dbReference type="ARBA" id="ARBA00023175"/>
    </source>
</evidence>
<gene>
    <name evidence="17" type="ORF">SMAX5B_006869</name>
</gene>
<dbReference type="Proteomes" id="UP000246464">
    <property type="component" value="Chromosome 16"/>
</dbReference>
<feature type="binding site" evidence="10">
    <location>
        <begin position="183"/>
        <end position="190"/>
    </location>
    <ligand>
        <name>ATP</name>
        <dbReference type="ChEBI" id="CHEBI:30616"/>
    </ligand>
</feature>
<dbReference type="InterPro" id="IPR036961">
    <property type="entry name" value="Kinesin_motor_dom_sf"/>
</dbReference>
<evidence type="ECO:0000256" key="2">
    <source>
        <dbReference type="ARBA" id="ARBA00022737"/>
    </source>
</evidence>
<organism evidence="17 18">
    <name type="scientific">Scophthalmus maximus</name>
    <name type="common">Turbot</name>
    <name type="synonym">Psetta maxima</name>
    <dbReference type="NCBI Taxonomy" id="52904"/>
    <lineage>
        <taxon>Eukaryota</taxon>
        <taxon>Metazoa</taxon>
        <taxon>Chordata</taxon>
        <taxon>Craniata</taxon>
        <taxon>Vertebrata</taxon>
        <taxon>Euteleostomi</taxon>
        <taxon>Actinopterygii</taxon>
        <taxon>Neopterygii</taxon>
        <taxon>Teleostei</taxon>
        <taxon>Neoteleostei</taxon>
        <taxon>Acanthomorphata</taxon>
        <taxon>Carangaria</taxon>
        <taxon>Pleuronectiformes</taxon>
        <taxon>Pleuronectoidei</taxon>
        <taxon>Scophthalmidae</taxon>
        <taxon>Scophthalmus</taxon>
    </lineage>
</organism>
<evidence type="ECO:0000256" key="13">
    <source>
        <dbReference type="SAM" id="Phobius"/>
    </source>
</evidence>
<evidence type="ECO:0000313" key="17">
    <source>
        <dbReference type="EMBL" id="AWP14766.1"/>
    </source>
</evidence>
<dbReference type="SMART" id="SM00242">
    <property type="entry name" value="MYSc"/>
    <property type="match status" value="1"/>
</dbReference>
<dbReference type="Pfam" id="PF00612">
    <property type="entry name" value="IQ"/>
    <property type="match status" value="5"/>
</dbReference>
<sequence>MVQTSSGLSPDRTHRRNVTVPEFTSNEQHFTRVWIPDPDDVWAAAEITRDYKEGESLLHLKLEDETPLDYPVGQKSNPLPFLRNPDILVGENDLTALSYLHEPAVLHNLRVRFLESNHIYTYCGIVLVAINPYEQLQIYGEEVINAYSGQNMGDMDPHIFAVAEEAYKQMGRDERNQSIIVSGESGAGKTVSAKYAMRFFATVGGSANDTNVEEKVLASSPIMEAIGNAKTTRNDNSSRFGKYIQIGFSRNFHIIGANMRTYLLEKSRVVFQAEDERNYHIFYQLCASATLPEFKDLGLTSAEAFTYTSLGENIFIEGVNDAEDLKKTREAFTLLGVKENSQSNIFKIMASILHLGNVEICSERDGESCHISKDDPHLQHFCRLLGVELQQMEQWLCRRKLATSSETYVKTMSSKQATNARDALAKHIYARMFDWIVEHINMSLQTSAKQHSFIGVLDIYGFETFEINSFEQFCINYANEKLQQQFNSHVFKLEQEEYMKEQIPWTLIDFYDNQPCIDLIEARLGVLDLLDEECKVPKGTDLNWAQKLYTQHGSRDQFQKPRMSNSSFIIIHFADKVEYQCEGFLEKNRDTVYEEQINILKASQFQLVADLFHEKGDAPSSKSSRVNVRPAKPTPRGPNKEHRKTVGHQFRSSLHLLMETLNATTPHYVRCIKPNDVKEAFSFDSRRAVQQLRACGVLETIRISAAGYPSRWTYPDFFSRYRVLMRKSDVTSSDKKQVCKNLLEILIKDPDMFQFGKTKIFFRAGQVAYLEKLRADKFRAACIKIQKTVRGWLQRVRYQKIQRLAVTLQRYGRGYLARRHAEFLRRTRAALVCQKQFRMVRDRRAFLRVRQAVVTIQAHARGMFTRRIYWEFLLHHKAMIIQRCVRGWLQRKKFRRARNAAIIIQCGFRRTHAKKELKQLKIEARSAQHLKNLNSGMENKIVQLQRKIDDQSKELRTQNEQLKVVNVGLGSEVNKLQKQLEQVRGQRGDSGQLTSLQEELERLRAELQEAHAHRKRLEEEHGSEKLDLQQRVKELETENSLLKSEKEELNQRIRQKEKISAEDGSSREVSLQKELDLERQRYQNQLKEFSRLEQRCENLKEELSLSKFHPGHRRNPSNQSSLESDSNYPSVSTSEVGDTEDAVQLVEELGVEKAAMDISLFMKLQKRVRELEQERKRLQSSVDKMEEVTKRRGSEAKSPTSERETADLAYDNLKRQELESENKKLKNDLNVLRKSISERAAQNNSSNELQDGYNVLLSQLRAANEELDARKEEVIILKTQIVSNAQRQEMNQQQQSNNVPGVPEIPEDKDEAVRAYQGLTEAKRLLEAQLQSQTRQHSDELEALHTQIELLKLDIEKKQEILNYTSSLSPEAQVEFSVQQEITRLTNDNLDLKELVEKLEKNERKLKKQLRIYMKKVQELEASQAAALSRRSRPELSRQVTVQRKEKDFEGMLEFYKEDEALLVKTLITDMKPGSVSATVPCLPAYILFMCIRHADYVNDDQKVESLLTSTINAIKKVLKKNSEDFETTSFWLANTSRLLHCLKQYSGDEAFMTQNTSKQNEHCLKNFDLAEYRQVLSDLSIQIYQQLIKVSEGTIQPMIVSAMLESESIPSLAGVKPMGYRNRSSSMDTEGGGPSSYTLEALIRQLGQFHSIMRDHGLDPEIVGQVVRQLFHCINAVTLNNLLLRKDVCSWSTGMQLRYNTSQMEEWLRANNLYQSKAAATLESIIQAAQLLQVKKKTSQDAEAICSLCSALTTQQIVKVLNLYTPLNEFEERVTVSFIRTIQNRLQERNDPLQLLVDTKHTFPVLFPYTPSALSLETLHIPASLGLDFLIRGTYMEQVSVTFTGHSHTDWTVDVTTTRCVEDCGNTLTFTEAPVVDFTLTVHLTSGANITTTIDPKRIVKPRRPQVWNVTFDPESNQAVVQVRSPYHNDYLTADNQLFQLHIWTTSTDLIQNITSETHLKMDMEHLWRNTEYQVAVRAIPVKLLAGSWSEWSETSRFLTPAGGKVLKPTDERREMLIKLLVCLLPLLLVTVTALFFRKNKIFMYMWPNIPHPKDTLVQICKPNKVSLKDNSSISTEFIHVSHIELSSLGTMKASGDVVLLQGLLLNLNPEVFSALRVSPTLQPREETEPPLSPDDDALSDDPGSTQSSDCRSTATEELEFSALLSRSSSDGEDGLHSDAPSPVQDPRLGGGGTEAQVFGRGQQEEAYVTMSSFYQIK</sequence>
<evidence type="ECO:0000256" key="10">
    <source>
        <dbReference type="PROSITE-ProRule" id="PRU00782"/>
    </source>
</evidence>
<evidence type="ECO:0000259" key="15">
    <source>
        <dbReference type="PROSITE" id="PS51126"/>
    </source>
</evidence>
<feature type="region of interest" description="Disordered" evidence="12">
    <location>
        <begin position="1176"/>
        <end position="1205"/>
    </location>
</feature>
<dbReference type="CDD" id="cd01380">
    <property type="entry name" value="MYSc_Myo5"/>
    <property type="match status" value="1"/>
</dbReference>
<dbReference type="InterPro" id="IPR002710">
    <property type="entry name" value="Dilute_dom"/>
</dbReference>
<dbReference type="GO" id="GO:0016459">
    <property type="term" value="C:myosin complex"/>
    <property type="evidence" value="ECO:0007669"/>
    <property type="project" value="UniProtKB-KW"/>
</dbReference>
<dbReference type="Gene3D" id="1.20.120.720">
    <property type="entry name" value="Myosin VI head, motor domain, U50 subdomain"/>
    <property type="match status" value="1"/>
</dbReference>
<dbReference type="Gene3D" id="1.20.5.190">
    <property type="match status" value="3"/>
</dbReference>
<keyword evidence="2" id="KW-0677">Repeat</keyword>
<dbReference type="InterPro" id="IPR000048">
    <property type="entry name" value="IQ_motif_EF-hand-BS"/>
</dbReference>
<dbReference type="InterPro" id="IPR037990">
    <property type="entry name" value="Myo5b_CBD"/>
</dbReference>
<dbReference type="SUPFAM" id="SSF49265">
    <property type="entry name" value="Fibronectin type III"/>
    <property type="match status" value="1"/>
</dbReference>
<evidence type="ECO:0000256" key="6">
    <source>
        <dbReference type="ARBA" id="ARBA00023054"/>
    </source>
</evidence>
<keyword evidence="6 11" id="KW-0175">Coiled coil</keyword>
<dbReference type="PROSITE" id="PS51126">
    <property type="entry name" value="DILUTE"/>
    <property type="match status" value="1"/>
</dbReference>
<feature type="region of interest" description="Disordered" evidence="12">
    <location>
        <begin position="2121"/>
        <end position="2204"/>
    </location>
</feature>
<dbReference type="FunFam" id="1.10.10.820:FF:000001">
    <property type="entry name" value="Myosin heavy chain"/>
    <property type="match status" value="1"/>
</dbReference>
<keyword evidence="5" id="KW-0112">Calmodulin-binding</keyword>
<dbReference type="GO" id="GO:0016020">
    <property type="term" value="C:membrane"/>
    <property type="evidence" value="ECO:0007669"/>
    <property type="project" value="InterPro"/>
</dbReference>
<feature type="compositionally biased region" description="Polar residues" evidence="12">
    <location>
        <begin position="2145"/>
        <end position="2157"/>
    </location>
</feature>
<dbReference type="Gene3D" id="3.40.850.10">
    <property type="entry name" value="Kinesin motor domain"/>
    <property type="match status" value="1"/>
</dbReference>
<dbReference type="PROSITE" id="PS01355">
    <property type="entry name" value="HEMATOPO_REC_S_F1"/>
    <property type="match status" value="1"/>
</dbReference>
<feature type="region of interest" description="Actin-binding" evidence="10">
    <location>
        <begin position="654"/>
        <end position="676"/>
    </location>
</feature>
<keyword evidence="4 10" id="KW-0067">ATP-binding</keyword>
<feature type="compositionally biased region" description="Polar residues" evidence="12">
    <location>
        <begin position="1116"/>
        <end position="1136"/>
    </location>
</feature>
<keyword evidence="13" id="KW-0812">Transmembrane</keyword>
<feature type="coiled-coil region" evidence="11">
    <location>
        <begin position="1309"/>
        <end position="1423"/>
    </location>
</feature>
<dbReference type="InterPro" id="IPR001609">
    <property type="entry name" value="Myosin_head_motor_dom-like"/>
</dbReference>
<dbReference type="GO" id="GO:0005516">
    <property type="term" value="F:calmodulin binding"/>
    <property type="evidence" value="ECO:0007669"/>
    <property type="project" value="UniProtKB-KW"/>
</dbReference>
<feature type="region of interest" description="Disordered" evidence="12">
    <location>
        <begin position="616"/>
        <end position="645"/>
    </location>
</feature>
<evidence type="ECO:0000256" key="9">
    <source>
        <dbReference type="ARBA" id="ARBA00023203"/>
    </source>
</evidence>